<evidence type="ECO:0000313" key="7">
    <source>
        <dbReference type="EMBL" id="NMR19478.1"/>
    </source>
</evidence>
<gene>
    <name evidence="7" type="ORF">HIR71_04445</name>
</gene>
<feature type="transmembrane region" description="Helical" evidence="6">
    <location>
        <begin position="32"/>
        <end position="53"/>
    </location>
</feature>
<dbReference type="GO" id="GO:0005886">
    <property type="term" value="C:plasma membrane"/>
    <property type="evidence" value="ECO:0007669"/>
    <property type="project" value="UniProtKB-SubCell"/>
</dbReference>
<reference evidence="7 8" key="1">
    <citation type="submission" date="2020-04" db="EMBL/GenBank/DDBJ databases">
        <title>Sequencing and Assembly of C. fimi.</title>
        <authorList>
            <person name="Ramsey A.R."/>
        </authorList>
    </citation>
    <scope>NUCLEOTIDE SEQUENCE [LARGE SCALE GENOMIC DNA]</scope>
    <source>
        <strain evidence="7 8">SB</strain>
    </source>
</reference>
<name>A0A7Y0LWJ5_CELFI</name>
<comment type="subcellular location">
    <subcellularLocation>
        <location evidence="1">Cell membrane</location>
        <topology evidence="1">Multi-pass membrane protein</topology>
    </subcellularLocation>
</comment>
<keyword evidence="2" id="KW-1003">Cell membrane</keyword>
<dbReference type="EMBL" id="JABCJJ010000004">
    <property type="protein sequence ID" value="NMR19478.1"/>
    <property type="molecule type" value="Genomic_DNA"/>
</dbReference>
<dbReference type="Proteomes" id="UP000562124">
    <property type="component" value="Unassembled WGS sequence"/>
</dbReference>
<dbReference type="AlphaFoldDB" id="A0A7Y0LWJ5"/>
<feature type="transmembrane region" description="Helical" evidence="6">
    <location>
        <begin position="262"/>
        <end position="279"/>
    </location>
</feature>
<evidence type="ECO:0000256" key="3">
    <source>
        <dbReference type="ARBA" id="ARBA00022692"/>
    </source>
</evidence>
<feature type="transmembrane region" description="Helical" evidence="6">
    <location>
        <begin position="60"/>
        <end position="81"/>
    </location>
</feature>
<dbReference type="InterPro" id="IPR019108">
    <property type="entry name" value="Caa3_assmbl_CtaG-rel"/>
</dbReference>
<feature type="transmembrane region" description="Helical" evidence="6">
    <location>
        <begin position="144"/>
        <end position="163"/>
    </location>
</feature>
<organism evidence="7 8">
    <name type="scientific">Cellulomonas fimi</name>
    <dbReference type="NCBI Taxonomy" id="1708"/>
    <lineage>
        <taxon>Bacteria</taxon>
        <taxon>Bacillati</taxon>
        <taxon>Actinomycetota</taxon>
        <taxon>Actinomycetes</taxon>
        <taxon>Micrococcales</taxon>
        <taxon>Cellulomonadaceae</taxon>
        <taxon>Cellulomonas</taxon>
    </lineage>
</organism>
<accession>A0A7Y0LWJ5</accession>
<feature type="transmembrane region" description="Helical" evidence="6">
    <location>
        <begin position="175"/>
        <end position="198"/>
    </location>
</feature>
<keyword evidence="3 6" id="KW-0812">Transmembrane</keyword>
<evidence type="ECO:0000256" key="6">
    <source>
        <dbReference type="SAM" id="Phobius"/>
    </source>
</evidence>
<protein>
    <submittedName>
        <fullName evidence="7">Cytochrome c oxidase assembly protein</fullName>
    </submittedName>
</protein>
<evidence type="ECO:0000256" key="1">
    <source>
        <dbReference type="ARBA" id="ARBA00004651"/>
    </source>
</evidence>
<evidence type="ECO:0000313" key="8">
    <source>
        <dbReference type="Proteomes" id="UP000562124"/>
    </source>
</evidence>
<feature type="transmembrane region" description="Helical" evidence="6">
    <location>
        <begin position="87"/>
        <end position="110"/>
    </location>
</feature>
<evidence type="ECO:0000256" key="4">
    <source>
        <dbReference type="ARBA" id="ARBA00022989"/>
    </source>
</evidence>
<comment type="caution">
    <text evidence="7">The sequence shown here is derived from an EMBL/GenBank/DDBJ whole genome shotgun (WGS) entry which is preliminary data.</text>
</comment>
<keyword evidence="8" id="KW-1185">Reference proteome</keyword>
<sequence>MDTPEITGPVWIPTAPPSIETFLAPTLQPVPILPVLALLLAAAYLTGAVRLWVDGRRWPVGATLSFLLGCAVIVVVMGAGIEGYGYRLFSVFMFQQLTLMMAVPPLLVLGRPGTLLLRAMPHNAAGRAGFAIARWGLRSGAGRIALHPGLTIPLFLFCFYVIYLGGAASSLLGSWLGHVSLEIVFLVGGLLFTIPLLSTDPLPVRLGHAGRAIDLLLEMPLHAFFGVILMMATTPLVAVFAAPPGSWAVDPITDQSIAGALAWSYGELPGLLIALTIMVRWQRDDTRRAAAADREIDLHGDPALDAYNARLAQLHRGDGEPRGRP</sequence>
<evidence type="ECO:0000256" key="2">
    <source>
        <dbReference type="ARBA" id="ARBA00022475"/>
    </source>
</evidence>
<evidence type="ECO:0000256" key="5">
    <source>
        <dbReference type="ARBA" id="ARBA00023136"/>
    </source>
</evidence>
<proteinExistence type="predicted"/>
<feature type="transmembrane region" description="Helical" evidence="6">
    <location>
        <begin position="219"/>
        <end position="242"/>
    </location>
</feature>
<dbReference type="RefSeq" id="WP_169323804.1">
    <property type="nucleotide sequence ID" value="NZ_JABCJJ010000004.1"/>
</dbReference>
<dbReference type="Pfam" id="PF09678">
    <property type="entry name" value="Caa3_CtaG"/>
    <property type="match status" value="1"/>
</dbReference>
<keyword evidence="4 6" id="KW-1133">Transmembrane helix</keyword>
<keyword evidence="5 6" id="KW-0472">Membrane</keyword>